<dbReference type="RefSeq" id="WP_130598973.1">
    <property type="nucleotide sequence ID" value="NZ_CP036200.1"/>
</dbReference>
<gene>
    <name evidence="1" type="ORF">EXU30_08020</name>
</gene>
<keyword evidence="2" id="KW-1185">Reference proteome</keyword>
<accession>A0A411PGY4</accession>
<dbReference type="AlphaFoldDB" id="A0A411PGY4"/>
<sequence length="203" mass="23455">MNKSVDLFKDEVDELGAESLDANHNVKTAIHASKSLEMHSEAIQYETKKRLYYVRFIQKRIDGGWTQKNIEPLLALLTPYDNSPKPKWRAIASWYSKYRKSNFCITALIPSLAKKGNRTLKNNSGDFYFNKALEDKYLRKERPSVATAYRYYCDLIQLENMRLVSGAIVPLSYTGFNARIKRLSPMKSNWHALVGVMYKKSIS</sequence>
<evidence type="ECO:0000313" key="2">
    <source>
        <dbReference type="Proteomes" id="UP000291106"/>
    </source>
</evidence>
<dbReference type="OrthoDB" id="501284at2"/>
<reference evidence="1 2" key="1">
    <citation type="submission" date="2019-02" db="EMBL/GenBank/DDBJ databases">
        <title>Shewanella sp. D4-2 isolated from Dokdo Island.</title>
        <authorList>
            <person name="Baek K."/>
        </authorList>
    </citation>
    <scope>NUCLEOTIDE SEQUENCE [LARGE SCALE GENOMIC DNA]</scope>
    <source>
        <strain evidence="1 2">D4-2</strain>
    </source>
</reference>
<proteinExistence type="predicted"/>
<evidence type="ECO:0000313" key="1">
    <source>
        <dbReference type="EMBL" id="QBF82642.1"/>
    </source>
</evidence>
<name>A0A411PGY4_9GAMM</name>
<protein>
    <submittedName>
        <fullName evidence="1">Uncharacterized protein</fullName>
    </submittedName>
</protein>
<dbReference type="EMBL" id="CP036200">
    <property type="protein sequence ID" value="QBF82642.1"/>
    <property type="molecule type" value="Genomic_DNA"/>
</dbReference>
<dbReference type="Proteomes" id="UP000291106">
    <property type="component" value="Chromosome"/>
</dbReference>
<organism evidence="1 2">
    <name type="scientific">Shewanella maritima</name>
    <dbReference type="NCBI Taxonomy" id="2520507"/>
    <lineage>
        <taxon>Bacteria</taxon>
        <taxon>Pseudomonadati</taxon>
        <taxon>Pseudomonadota</taxon>
        <taxon>Gammaproteobacteria</taxon>
        <taxon>Alteromonadales</taxon>
        <taxon>Shewanellaceae</taxon>
        <taxon>Shewanella</taxon>
    </lineage>
</organism>
<dbReference type="KEGG" id="smai:EXU30_08020"/>